<dbReference type="GO" id="GO:0043953">
    <property type="term" value="P:protein transport by the Tat complex"/>
    <property type="evidence" value="ECO:0007669"/>
    <property type="project" value="UniProtKB-UniRule"/>
</dbReference>
<evidence type="ECO:0000256" key="2">
    <source>
        <dbReference type="ARBA" id="ARBA00022692"/>
    </source>
</evidence>
<gene>
    <name evidence="6" type="primary">tatC_1</name>
    <name evidence="5" type="synonym">tatC</name>
    <name evidence="6" type="ORF">GF1_01640</name>
</gene>
<name>A0A915TXX1_9BACT</name>
<reference evidence="6" key="1">
    <citation type="submission" date="2020-12" db="EMBL/GenBank/DDBJ databases">
        <title>Desulfobium dissulfuricans gen. nov., sp. nov., a novel mesophilic, sulfate-reducing bacterium isolated from a deep-sea hydrothermal vent.</title>
        <authorList>
            <person name="Hashimoto Y."/>
            <person name="Tame A."/>
            <person name="Sawayama S."/>
            <person name="Miyazaki J."/>
            <person name="Takai K."/>
            <person name="Nakagawa S."/>
        </authorList>
    </citation>
    <scope>NUCLEOTIDE SEQUENCE</scope>
    <source>
        <strain evidence="6">GF1</strain>
    </source>
</reference>
<evidence type="ECO:0000313" key="6">
    <source>
        <dbReference type="EMBL" id="BCO07788.1"/>
    </source>
</evidence>
<accession>A0A915TXX1</accession>
<feature type="transmembrane region" description="Helical" evidence="5">
    <location>
        <begin position="189"/>
        <end position="205"/>
    </location>
</feature>
<proteinExistence type="inferred from homology"/>
<dbReference type="PANTHER" id="PTHR30371">
    <property type="entry name" value="SEC-INDEPENDENT PROTEIN TRANSLOCASE PROTEIN TATC"/>
    <property type="match status" value="1"/>
</dbReference>
<keyword evidence="5" id="KW-0813">Transport</keyword>
<protein>
    <recommendedName>
        <fullName evidence="5">Sec-independent protein translocase protein TatC</fullName>
    </recommendedName>
</protein>
<dbReference type="RefSeq" id="WP_267927730.1">
    <property type="nucleotide sequence ID" value="NZ_AP024233.1"/>
</dbReference>
<dbReference type="Pfam" id="PF00902">
    <property type="entry name" value="TatC"/>
    <property type="match status" value="1"/>
</dbReference>
<keyword evidence="7" id="KW-1185">Reference proteome</keyword>
<keyword evidence="5" id="KW-1003">Cell membrane</keyword>
<dbReference type="InterPro" id="IPR002033">
    <property type="entry name" value="TatC"/>
</dbReference>
<keyword evidence="3 5" id="KW-1133">Transmembrane helix</keyword>
<feature type="transmembrane region" description="Helical" evidence="5">
    <location>
        <begin position="63"/>
        <end position="89"/>
    </location>
</feature>
<sequence>MTSTSFNNGLVLFLSELRRSIRGLGLAVMVMTVVLFIGSSGLISVFQEHLHEKLYFFSVAGPFLAHVKIAFFGALYLLMPWIMYVLWKALGAPFGVRGKKLFWFVFATCLLFYAGTIFCYMVTLPLGVKFLLGFQSQELRPVISIGRFVNFVTIFVLAFGVIFELPVFMIFCAQVGVISRRTFEKNRRYAILVIAILAALLTPTPDVVNMALMGGPLYLLYEAGILVIRLLRLDEKRQERAKALALVGQNPEEGSPVSRPEQ</sequence>
<feature type="transmembrane region" description="Helical" evidence="5">
    <location>
        <begin position="148"/>
        <end position="177"/>
    </location>
</feature>
<dbReference type="GO" id="GO:0009977">
    <property type="term" value="F:proton motive force dependent protein transmembrane transporter activity"/>
    <property type="evidence" value="ECO:0007669"/>
    <property type="project" value="TreeGrafter"/>
</dbReference>
<evidence type="ECO:0000256" key="5">
    <source>
        <dbReference type="HAMAP-Rule" id="MF_00902"/>
    </source>
</evidence>
<dbReference type="PRINTS" id="PR01840">
    <property type="entry name" value="TATCFAMILY"/>
</dbReference>
<dbReference type="AlphaFoldDB" id="A0A915TXX1"/>
<dbReference type="Proteomes" id="UP001063350">
    <property type="component" value="Chromosome"/>
</dbReference>
<dbReference type="EMBL" id="AP024233">
    <property type="protein sequence ID" value="BCO07788.1"/>
    <property type="molecule type" value="Genomic_DNA"/>
</dbReference>
<comment type="function">
    <text evidence="5">Part of the twin-arginine translocation (Tat) system that transports large folded proteins containing a characteristic twin-arginine motif in their signal peptide across membranes.</text>
</comment>
<feature type="transmembrane region" description="Helical" evidence="5">
    <location>
        <begin position="101"/>
        <end position="128"/>
    </location>
</feature>
<evidence type="ECO:0000256" key="3">
    <source>
        <dbReference type="ARBA" id="ARBA00022989"/>
    </source>
</evidence>
<keyword evidence="4 5" id="KW-0472">Membrane</keyword>
<dbReference type="PANTHER" id="PTHR30371:SF0">
    <property type="entry name" value="SEC-INDEPENDENT PROTEIN TRANSLOCASE PROTEIN TATC, CHLOROPLASTIC-RELATED"/>
    <property type="match status" value="1"/>
</dbReference>
<evidence type="ECO:0000256" key="1">
    <source>
        <dbReference type="ARBA" id="ARBA00004141"/>
    </source>
</evidence>
<dbReference type="GO" id="GO:0065002">
    <property type="term" value="P:intracellular protein transmembrane transport"/>
    <property type="evidence" value="ECO:0007669"/>
    <property type="project" value="TreeGrafter"/>
</dbReference>
<dbReference type="KEGG" id="ddu:GF1_01640"/>
<organism evidence="6 7">
    <name type="scientific">Desulfolithobacter dissulfuricans</name>
    <dbReference type="NCBI Taxonomy" id="2795293"/>
    <lineage>
        <taxon>Bacteria</taxon>
        <taxon>Pseudomonadati</taxon>
        <taxon>Thermodesulfobacteriota</taxon>
        <taxon>Desulfobulbia</taxon>
        <taxon>Desulfobulbales</taxon>
        <taxon>Desulfobulbaceae</taxon>
        <taxon>Desulfolithobacter</taxon>
    </lineage>
</organism>
<feature type="transmembrane region" description="Helical" evidence="5">
    <location>
        <begin position="21"/>
        <end position="43"/>
    </location>
</feature>
<comment type="similarity">
    <text evidence="5">Belongs to the TatC family.</text>
</comment>
<feature type="transmembrane region" description="Helical" evidence="5">
    <location>
        <begin position="211"/>
        <end position="231"/>
    </location>
</feature>
<dbReference type="GO" id="GO:0033281">
    <property type="term" value="C:TAT protein transport complex"/>
    <property type="evidence" value="ECO:0007669"/>
    <property type="project" value="UniProtKB-UniRule"/>
</dbReference>
<keyword evidence="5" id="KW-0653">Protein transport</keyword>
<dbReference type="HAMAP" id="MF_00902">
    <property type="entry name" value="TatC"/>
    <property type="match status" value="1"/>
</dbReference>
<evidence type="ECO:0000313" key="7">
    <source>
        <dbReference type="Proteomes" id="UP001063350"/>
    </source>
</evidence>
<evidence type="ECO:0000256" key="4">
    <source>
        <dbReference type="ARBA" id="ARBA00023136"/>
    </source>
</evidence>
<keyword evidence="2 5" id="KW-0812">Transmembrane</keyword>
<comment type="subunit">
    <text evidence="5">Forms a complex with TatA.</text>
</comment>
<comment type="subcellular location">
    <subcellularLocation>
        <location evidence="5">Cell membrane</location>
        <topology evidence="5">Multi-pass membrane protein</topology>
    </subcellularLocation>
    <subcellularLocation>
        <location evidence="1">Membrane</location>
        <topology evidence="1">Multi-pass membrane protein</topology>
    </subcellularLocation>
</comment>
<keyword evidence="5" id="KW-0811">Translocation</keyword>